<dbReference type="HOGENOM" id="CLU_1038717_0_0_1"/>
<feature type="compositionally biased region" description="Polar residues" evidence="1">
    <location>
        <begin position="119"/>
        <end position="134"/>
    </location>
</feature>
<dbReference type="Proteomes" id="UP000016932">
    <property type="component" value="Unassembled WGS sequence"/>
</dbReference>
<feature type="compositionally biased region" description="Low complexity" evidence="1">
    <location>
        <begin position="135"/>
        <end position="150"/>
    </location>
</feature>
<feature type="compositionally biased region" description="Low complexity" evidence="1">
    <location>
        <begin position="157"/>
        <end position="179"/>
    </location>
</feature>
<gene>
    <name evidence="3" type="ORF">MYCFIDRAFT_179509</name>
</gene>
<keyword evidence="2" id="KW-0472">Membrane</keyword>
<feature type="compositionally biased region" description="Basic and acidic residues" evidence="1">
    <location>
        <begin position="94"/>
        <end position="116"/>
    </location>
</feature>
<dbReference type="EMBL" id="KB446564">
    <property type="protein sequence ID" value="EME78064.1"/>
    <property type="molecule type" value="Genomic_DNA"/>
</dbReference>
<dbReference type="KEGG" id="pfj:MYCFIDRAFT_179509"/>
<evidence type="ECO:0000313" key="4">
    <source>
        <dbReference type="Proteomes" id="UP000016932"/>
    </source>
</evidence>
<name>M2ZFY8_PSEFD</name>
<dbReference type="GeneID" id="19334140"/>
<feature type="region of interest" description="Disordered" evidence="1">
    <location>
        <begin position="93"/>
        <end position="179"/>
    </location>
</feature>
<evidence type="ECO:0000256" key="2">
    <source>
        <dbReference type="SAM" id="Phobius"/>
    </source>
</evidence>
<organism evidence="3 4">
    <name type="scientific">Pseudocercospora fijiensis (strain CIRAD86)</name>
    <name type="common">Black leaf streak disease fungus</name>
    <name type="synonym">Mycosphaerella fijiensis</name>
    <dbReference type="NCBI Taxonomy" id="383855"/>
    <lineage>
        <taxon>Eukaryota</taxon>
        <taxon>Fungi</taxon>
        <taxon>Dikarya</taxon>
        <taxon>Ascomycota</taxon>
        <taxon>Pezizomycotina</taxon>
        <taxon>Dothideomycetes</taxon>
        <taxon>Dothideomycetidae</taxon>
        <taxon>Mycosphaerellales</taxon>
        <taxon>Mycosphaerellaceae</taxon>
        <taxon>Pseudocercospora</taxon>
    </lineage>
</organism>
<dbReference type="RefSeq" id="XP_007931768.1">
    <property type="nucleotide sequence ID" value="XM_007933577.1"/>
</dbReference>
<keyword evidence="4" id="KW-1185">Reference proteome</keyword>
<proteinExistence type="predicted"/>
<dbReference type="AlphaFoldDB" id="M2ZFY8"/>
<feature type="transmembrane region" description="Helical" evidence="2">
    <location>
        <begin position="227"/>
        <end position="250"/>
    </location>
</feature>
<reference evidence="3 4" key="1">
    <citation type="journal article" date="2012" name="PLoS Pathog.">
        <title>Diverse lifestyles and strategies of plant pathogenesis encoded in the genomes of eighteen Dothideomycetes fungi.</title>
        <authorList>
            <person name="Ohm R.A."/>
            <person name="Feau N."/>
            <person name="Henrissat B."/>
            <person name="Schoch C.L."/>
            <person name="Horwitz B.A."/>
            <person name="Barry K.W."/>
            <person name="Condon B.J."/>
            <person name="Copeland A.C."/>
            <person name="Dhillon B."/>
            <person name="Glaser F."/>
            <person name="Hesse C.N."/>
            <person name="Kosti I."/>
            <person name="LaButti K."/>
            <person name="Lindquist E.A."/>
            <person name="Lucas S."/>
            <person name="Salamov A.A."/>
            <person name="Bradshaw R.E."/>
            <person name="Ciuffetti L."/>
            <person name="Hamelin R.C."/>
            <person name="Kema G.H.J."/>
            <person name="Lawrence C."/>
            <person name="Scott J.A."/>
            <person name="Spatafora J.W."/>
            <person name="Turgeon B.G."/>
            <person name="de Wit P.J.G.M."/>
            <person name="Zhong S."/>
            <person name="Goodwin S.B."/>
            <person name="Grigoriev I.V."/>
        </authorList>
    </citation>
    <scope>NUCLEOTIDE SEQUENCE [LARGE SCALE GENOMIC DNA]</scope>
    <source>
        <strain evidence="3 4">CIRAD86</strain>
    </source>
</reference>
<dbReference type="eggNOG" id="ENOG502RM75">
    <property type="taxonomic scope" value="Eukaryota"/>
</dbReference>
<dbReference type="VEuPathDB" id="FungiDB:MYCFIDRAFT_179509"/>
<evidence type="ECO:0000313" key="3">
    <source>
        <dbReference type="EMBL" id="EME78064.1"/>
    </source>
</evidence>
<keyword evidence="2" id="KW-1133">Transmembrane helix</keyword>
<dbReference type="OrthoDB" id="3946167at2759"/>
<sequence length="268" mass="27425">MTSTLSPTTSSSLSLSNGGLTIAILPLTGMTVTATAVPPTTGLAVVDGTTNAFRSDGITLFDGQVFSLVFDGLVDSSTTAHWTSVSLSTSLPEAHQDLRRRQDTEGASTPKDRPIQVEEPQTSSVPPDSPTNAYSSTAISLSSPTPSSYTGPGGTEGLTQTTATSTTLTGTPTSQATSSITITSETTLTTATGTKTVTSSATQSGSSATSSAGAAGLVQQQLSIEGWIVAALGLLATSVLFCYVLVYIVSNEDGRTSSSKIWMKRDHT</sequence>
<protein>
    <submittedName>
        <fullName evidence="3">Uncharacterized protein</fullName>
    </submittedName>
</protein>
<evidence type="ECO:0000256" key="1">
    <source>
        <dbReference type="SAM" id="MobiDB-lite"/>
    </source>
</evidence>
<accession>M2ZFY8</accession>
<keyword evidence="2" id="KW-0812">Transmembrane</keyword>